<dbReference type="EMBL" id="LAZR01015821">
    <property type="protein sequence ID" value="KKM07212.1"/>
    <property type="molecule type" value="Genomic_DNA"/>
</dbReference>
<comment type="caution">
    <text evidence="2">The sequence shown here is derived from an EMBL/GenBank/DDBJ whole genome shotgun (WGS) entry which is preliminary data.</text>
</comment>
<dbReference type="AlphaFoldDB" id="A0A0F9HVN8"/>
<feature type="domain" description="Transcriptional coactivator p15 (PC4) C-terminal" evidence="1">
    <location>
        <begin position="54"/>
        <end position="98"/>
    </location>
</feature>
<dbReference type="GO" id="GO:0006355">
    <property type="term" value="P:regulation of DNA-templated transcription"/>
    <property type="evidence" value="ECO:0007669"/>
    <property type="project" value="InterPro"/>
</dbReference>
<evidence type="ECO:0000259" key="1">
    <source>
        <dbReference type="Pfam" id="PF02229"/>
    </source>
</evidence>
<dbReference type="InterPro" id="IPR003173">
    <property type="entry name" value="PC4_C"/>
</dbReference>
<evidence type="ECO:0000313" key="2">
    <source>
        <dbReference type="EMBL" id="KKM07212.1"/>
    </source>
</evidence>
<protein>
    <recommendedName>
        <fullName evidence="1">Transcriptional coactivator p15 (PC4) C-terminal domain-containing protein</fullName>
    </recommendedName>
</protein>
<gene>
    <name evidence="2" type="ORF">LCGC14_1736130</name>
</gene>
<dbReference type="InterPro" id="IPR009044">
    <property type="entry name" value="ssDNA-bd_transcriptional_reg"/>
</dbReference>
<accession>A0A0F9HVN8</accession>
<dbReference type="Pfam" id="PF02229">
    <property type="entry name" value="PC4"/>
    <property type="match status" value="1"/>
</dbReference>
<reference evidence="2" key="1">
    <citation type="journal article" date="2015" name="Nature">
        <title>Complex archaea that bridge the gap between prokaryotes and eukaryotes.</title>
        <authorList>
            <person name="Spang A."/>
            <person name="Saw J.H."/>
            <person name="Jorgensen S.L."/>
            <person name="Zaremba-Niedzwiedzka K."/>
            <person name="Martijn J."/>
            <person name="Lind A.E."/>
            <person name="van Eijk R."/>
            <person name="Schleper C."/>
            <person name="Guy L."/>
            <person name="Ettema T.J."/>
        </authorList>
    </citation>
    <scope>NUCLEOTIDE SEQUENCE</scope>
</reference>
<dbReference type="SUPFAM" id="SSF54447">
    <property type="entry name" value="ssDNA-binding transcriptional regulator domain"/>
    <property type="match status" value="1"/>
</dbReference>
<organism evidence="2">
    <name type="scientific">marine sediment metagenome</name>
    <dbReference type="NCBI Taxonomy" id="412755"/>
    <lineage>
        <taxon>unclassified sequences</taxon>
        <taxon>metagenomes</taxon>
        <taxon>ecological metagenomes</taxon>
    </lineage>
</organism>
<proteinExistence type="predicted"/>
<name>A0A0F9HVN8_9ZZZZ</name>
<dbReference type="GO" id="GO:0003677">
    <property type="term" value="F:DNA binding"/>
    <property type="evidence" value="ECO:0007669"/>
    <property type="project" value="InterPro"/>
</dbReference>
<dbReference type="Gene3D" id="2.30.31.10">
    <property type="entry name" value="Transcriptional Coactivator Pc4, Chain A"/>
    <property type="match status" value="1"/>
</dbReference>
<sequence>MPDKVELDLPAGMDPEEAKKALEGLLKKATDKRPTPSDGDLVVFKEIESGHNQMIRVYRDIFKGREMLSIRRFYRNDVEEWAPAKGVTFHDEDVDDVIEGLQLMNEWLAEDRAPHRKASEEITQQGDD</sequence>